<evidence type="ECO:0000313" key="4">
    <source>
        <dbReference type="EMBL" id="UTJ05570.1"/>
    </source>
</evidence>
<keyword evidence="5" id="KW-1185">Reference proteome</keyword>
<keyword evidence="1" id="KW-1133">Transmembrane helix</keyword>
<name>A0ABY5E468_9BACT</name>
<keyword evidence="1" id="KW-0812">Transmembrane</keyword>
<dbReference type="SUPFAM" id="SSF55073">
    <property type="entry name" value="Nucleotide cyclase"/>
    <property type="match status" value="1"/>
</dbReference>
<dbReference type="CDD" id="cd01949">
    <property type="entry name" value="GGDEF"/>
    <property type="match status" value="1"/>
</dbReference>
<sequence>MIISSILKPFNKSIKNRVVLQVSGLIATAIILMITMVSFMMVNNINTELNKLLKNKTLDSQKRLEQRLSYLIESSIILSKNELIINSLIDKQTKEKVLNILVKNYMQDKSVVSLSVVDFDGNAIFKSLKKIPKYNSSTKLRATLALGEITTYIKNDTNNIVVIVPISYYNTTQGALITVFDLNAIGKNITLKNNTYDYLKLKHLDNMIFSYNYQDDTKYYSYVTKSHNNNYYIKKLGIDVELGTQSSKYEEPIKEALIRLISIGILFILAGLLISQVLAKEITEPILRLYHKVKSSNKDTLCSPIGTNDELEQLAQAFDEKSLKLQYQVEHDSLTDLPNRVLLLDRINQAIKHSNNINKKLVIFFIDLDHFKEINDSLGHTTGDELLKKVSIILTNITKEHTNTVARLGGDEFVVFVENISTNEQIIDIAQNIMDSFSLSKIINGYELFISCSIGVSVFPEDGKTTEALIKNADAAMYKAKELGRNNYQFYSKEMTKKAMERVEIEKELRNAIQNEEFEVHFQPQISIKNESIIGVEALVRWMHPQKGMISPIKFIPLAEEIGVIESIDKIVMKKAMKSFVEIKQKGFDLGTLSLNVSMLQINKDNNFIKDLKQIIEDTKIDTTKIIIEITETQVMKDINKTIKILEEIRSLGMKIAIDDFGTGQSSLSYLKKLPINKIKIDQSFIRDLPQDKDDYELTKAIIAIAKSMNMNLIAEGVETKEQAELLLEEGCFEAQGYYYYKPLGIKALKQVIGLS</sequence>
<organism evidence="4 5">
    <name type="scientific">Arcobacter roscoffensis</name>
    <dbReference type="NCBI Taxonomy" id="2961520"/>
    <lineage>
        <taxon>Bacteria</taxon>
        <taxon>Pseudomonadati</taxon>
        <taxon>Campylobacterota</taxon>
        <taxon>Epsilonproteobacteria</taxon>
        <taxon>Campylobacterales</taxon>
        <taxon>Arcobacteraceae</taxon>
        <taxon>Arcobacter</taxon>
    </lineage>
</organism>
<dbReference type="EMBL" id="CP100595">
    <property type="protein sequence ID" value="UTJ05570.1"/>
    <property type="molecule type" value="Genomic_DNA"/>
</dbReference>
<dbReference type="Pfam" id="PF00990">
    <property type="entry name" value="GGDEF"/>
    <property type="match status" value="1"/>
</dbReference>
<keyword evidence="1" id="KW-0472">Membrane</keyword>
<dbReference type="SUPFAM" id="SSF141868">
    <property type="entry name" value="EAL domain-like"/>
    <property type="match status" value="1"/>
</dbReference>
<dbReference type="PROSITE" id="PS50883">
    <property type="entry name" value="EAL"/>
    <property type="match status" value="1"/>
</dbReference>
<dbReference type="PANTHER" id="PTHR44757:SF2">
    <property type="entry name" value="BIOFILM ARCHITECTURE MAINTENANCE PROTEIN MBAA"/>
    <property type="match status" value="1"/>
</dbReference>
<dbReference type="InterPro" id="IPR029787">
    <property type="entry name" value="Nucleotide_cyclase"/>
</dbReference>
<dbReference type="InterPro" id="IPR052155">
    <property type="entry name" value="Biofilm_reg_signaling"/>
</dbReference>
<feature type="domain" description="EAL" evidence="2">
    <location>
        <begin position="502"/>
        <end position="756"/>
    </location>
</feature>
<dbReference type="SMART" id="SM00267">
    <property type="entry name" value="GGDEF"/>
    <property type="match status" value="1"/>
</dbReference>
<evidence type="ECO:0000259" key="3">
    <source>
        <dbReference type="PROSITE" id="PS50887"/>
    </source>
</evidence>
<dbReference type="PANTHER" id="PTHR44757">
    <property type="entry name" value="DIGUANYLATE CYCLASE DGCP"/>
    <property type="match status" value="1"/>
</dbReference>
<accession>A0ABY5E468</accession>
<feature type="transmembrane region" description="Helical" evidence="1">
    <location>
        <begin position="256"/>
        <end position="279"/>
    </location>
</feature>
<feature type="transmembrane region" description="Helical" evidence="1">
    <location>
        <begin position="20"/>
        <end position="42"/>
    </location>
</feature>
<dbReference type="Proteomes" id="UP001060012">
    <property type="component" value="Chromosome"/>
</dbReference>
<dbReference type="InterPro" id="IPR035919">
    <property type="entry name" value="EAL_sf"/>
</dbReference>
<reference evidence="4" key="1">
    <citation type="submission" date="2022-07" db="EMBL/GenBank/DDBJ databases">
        <title>Arcobacter roscoffensis sp. nov., a marine bacterium isolated from coastal seawater collected from Roscoff, France.</title>
        <authorList>
            <person name="Pascual J."/>
            <person name="Lepeaux C."/>
            <person name="Methner A."/>
            <person name="Overmann J."/>
        </authorList>
    </citation>
    <scope>NUCLEOTIDE SEQUENCE</scope>
    <source>
        <strain evidence="4">ARW1-2F2</strain>
    </source>
</reference>
<dbReference type="Pfam" id="PF00563">
    <property type="entry name" value="EAL"/>
    <property type="match status" value="1"/>
</dbReference>
<dbReference type="Gene3D" id="3.20.20.450">
    <property type="entry name" value="EAL domain"/>
    <property type="match status" value="1"/>
</dbReference>
<dbReference type="PROSITE" id="PS50887">
    <property type="entry name" value="GGDEF"/>
    <property type="match status" value="1"/>
</dbReference>
<evidence type="ECO:0000256" key="1">
    <source>
        <dbReference type="SAM" id="Phobius"/>
    </source>
</evidence>
<dbReference type="Gene3D" id="6.10.340.10">
    <property type="match status" value="1"/>
</dbReference>
<gene>
    <name evidence="4" type="ORF">NJU99_09860</name>
</gene>
<dbReference type="SMART" id="SM00052">
    <property type="entry name" value="EAL"/>
    <property type="match status" value="1"/>
</dbReference>
<dbReference type="CDD" id="cd01948">
    <property type="entry name" value="EAL"/>
    <property type="match status" value="1"/>
</dbReference>
<feature type="domain" description="GGDEF" evidence="3">
    <location>
        <begin position="359"/>
        <end position="493"/>
    </location>
</feature>
<evidence type="ECO:0000313" key="5">
    <source>
        <dbReference type="Proteomes" id="UP001060012"/>
    </source>
</evidence>
<dbReference type="InterPro" id="IPR043128">
    <property type="entry name" value="Rev_trsase/Diguanyl_cyclase"/>
</dbReference>
<dbReference type="NCBIfam" id="TIGR00254">
    <property type="entry name" value="GGDEF"/>
    <property type="match status" value="1"/>
</dbReference>
<dbReference type="Gene3D" id="3.30.70.270">
    <property type="match status" value="1"/>
</dbReference>
<evidence type="ECO:0000259" key="2">
    <source>
        <dbReference type="PROSITE" id="PS50883"/>
    </source>
</evidence>
<dbReference type="InterPro" id="IPR001633">
    <property type="entry name" value="EAL_dom"/>
</dbReference>
<dbReference type="InterPro" id="IPR000160">
    <property type="entry name" value="GGDEF_dom"/>
</dbReference>
<proteinExistence type="predicted"/>
<dbReference type="RefSeq" id="WP_254575751.1">
    <property type="nucleotide sequence ID" value="NZ_CP100595.1"/>
</dbReference>
<protein>
    <submittedName>
        <fullName evidence="4">EAL domain-containing protein</fullName>
    </submittedName>
</protein>